<dbReference type="EMBL" id="ML977564">
    <property type="protein sequence ID" value="KAF2005081.1"/>
    <property type="molecule type" value="Genomic_DNA"/>
</dbReference>
<sequence>MNDVDSATVKLAELLRHPEDLDKIPALKAEFTRKKGGIDGQLRHGLKEQLEVTQAGMNSITEGQRAVNLIKEEMMKIDKLCAEAQNMIHDFPHINIVAQTHRNFEHVEKMKKDIDTFQDRLENMEYLLAQDDEDPANQLNLLEIHYGLTQLRDIRDEAMDQIKSSGDGSTELIDNLTLDTGATVQDYFARLDDVIEWFDKHVGEACINLIELVQAGNDGMVVRLALVIEEEEKTDKKVKALQDAQREYKDLASRFKSIATGPKELRGYKEKFLQAIEYVCKARLEEANAEFMESPDRLEKSVKWYFNNLNTVKLGMITLMPKKWKIFKTYSSIYHAQMHNWLTDRIDADDRTPQHLLAIINWVDKYYAKMNKLGIPEDQLTPHVINNRGAELIRDYRQVIIKSVEEWMDRMAIADKKNFLDRDENALTTDENGWFRTKTMGDMWDMLRQQLLVAGSSERHDVAEGVIEAMFRALGARQRMWQQLAEAEVLKYASPNADQDGPQAFQDWLIAVANDQIVCIDDGDPDNESQVSYLTTFEREVSTLVSPAYSQNIVEQVESLKSAYVDLGVTCIGIFVESIFHTDFAPILPEFFTPAWYAQKRMGAIVSTFQDYLNDYENVLSFSLRDILVEELSHQLLAQYLSSVKNKGAKFRRADPFSEKIKDDVLTAFKFFEPYTSYTEIRNEWRVLSLFEGLLTAEKALVPIAYENLKTQYWDVQIAWVEAVLRSRDDFERSMLNAVKAKAAEVNVERGPETIMSKVKLK</sequence>
<gene>
    <name evidence="4" type="ORF">P154DRAFT_518646</name>
</gene>
<name>A0A6A5WY44_9PLEO</name>
<dbReference type="GO" id="GO:0000149">
    <property type="term" value="F:SNARE binding"/>
    <property type="evidence" value="ECO:0007669"/>
    <property type="project" value="TreeGrafter"/>
</dbReference>
<dbReference type="OrthoDB" id="190098at2759"/>
<dbReference type="PANTHER" id="PTHR21292">
    <property type="entry name" value="EXOCYST COMPLEX COMPONENT SEC6-RELATED"/>
    <property type="match status" value="1"/>
</dbReference>
<dbReference type="Gene3D" id="1.10.357.50">
    <property type="match status" value="1"/>
</dbReference>
<dbReference type="Proteomes" id="UP000799779">
    <property type="component" value="Unassembled WGS sequence"/>
</dbReference>
<dbReference type="GO" id="GO:0006887">
    <property type="term" value="P:exocytosis"/>
    <property type="evidence" value="ECO:0007669"/>
    <property type="project" value="UniProtKB-KW"/>
</dbReference>
<evidence type="ECO:0000256" key="3">
    <source>
        <dbReference type="ARBA" id="ARBA00022483"/>
    </source>
</evidence>
<evidence type="ECO:0000313" key="5">
    <source>
        <dbReference type="Proteomes" id="UP000799779"/>
    </source>
</evidence>
<dbReference type="AlphaFoldDB" id="A0A6A5WY44"/>
<dbReference type="Gene3D" id="1.10.357.70">
    <property type="entry name" value="Exocyst complex component Sec6, C-terminal domain"/>
    <property type="match status" value="1"/>
</dbReference>
<organism evidence="4 5">
    <name type="scientific">Amniculicola lignicola CBS 123094</name>
    <dbReference type="NCBI Taxonomy" id="1392246"/>
    <lineage>
        <taxon>Eukaryota</taxon>
        <taxon>Fungi</taxon>
        <taxon>Dikarya</taxon>
        <taxon>Ascomycota</taxon>
        <taxon>Pezizomycotina</taxon>
        <taxon>Dothideomycetes</taxon>
        <taxon>Pleosporomycetidae</taxon>
        <taxon>Pleosporales</taxon>
        <taxon>Amniculicolaceae</taxon>
        <taxon>Amniculicola</taxon>
    </lineage>
</organism>
<dbReference type="PANTHER" id="PTHR21292:SF1">
    <property type="entry name" value="EXOCYST COMPLEX COMPONENT 3"/>
    <property type="match status" value="1"/>
</dbReference>
<dbReference type="Pfam" id="PF06046">
    <property type="entry name" value="Sec6"/>
    <property type="match status" value="1"/>
</dbReference>
<keyword evidence="3" id="KW-0268">Exocytosis</keyword>
<dbReference type="GO" id="GO:0000145">
    <property type="term" value="C:exocyst"/>
    <property type="evidence" value="ECO:0007669"/>
    <property type="project" value="InterPro"/>
</dbReference>
<accession>A0A6A5WY44</accession>
<protein>
    <submittedName>
        <fullName evidence="4">Exocyst complex component Sec6</fullName>
    </submittedName>
</protein>
<evidence type="ECO:0000313" key="4">
    <source>
        <dbReference type="EMBL" id="KAF2005081.1"/>
    </source>
</evidence>
<dbReference type="GO" id="GO:0051601">
    <property type="term" value="P:exocyst localization"/>
    <property type="evidence" value="ECO:0007669"/>
    <property type="project" value="TreeGrafter"/>
</dbReference>
<dbReference type="InterPro" id="IPR042532">
    <property type="entry name" value="EXOC3/Sec6_C"/>
</dbReference>
<reference evidence="4" key="1">
    <citation type="journal article" date="2020" name="Stud. Mycol.">
        <title>101 Dothideomycetes genomes: a test case for predicting lifestyles and emergence of pathogens.</title>
        <authorList>
            <person name="Haridas S."/>
            <person name="Albert R."/>
            <person name="Binder M."/>
            <person name="Bloem J."/>
            <person name="Labutti K."/>
            <person name="Salamov A."/>
            <person name="Andreopoulos B."/>
            <person name="Baker S."/>
            <person name="Barry K."/>
            <person name="Bills G."/>
            <person name="Bluhm B."/>
            <person name="Cannon C."/>
            <person name="Castanera R."/>
            <person name="Culley D."/>
            <person name="Daum C."/>
            <person name="Ezra D."/>
            <person name="Gonzalez J."/>
            <person name="Henrissat B."/>
            <person name="Kuo A."/>
            <person name="Liang C."/>
            <person name="Lipzen A."/>
            <person name="Lutzoni F."/>
            <person name="Magnuson J."/>
            <person name="Mondo S."/>
            <person name="Nolan M."/>
            <person name="Ohm R."/>
            <person name="Pangilinan J."/>
            <person name="Park H.-J."/>
            <person name="Ramirez L."/>
            <person name="Alfaro M."/>
            <person name="Sun H."/>
            <person name="Tritt A."/>
            <person name="Yoshinaga Y."/>
            <person name="Zwiers L.-H."/>
            <person name="Turgeon B."/>
            <person name="Goodwin S."/>
            <person name="Spatafora J."/>
            <person name="Crous P."/>
            <person name="Grigoriev I."/>
        </authorList>
    </citation>
    <scope>NUCLEOTIDE SEQUENCE</scope>
    <source>
        <strain evidence="4">CBS 123094</strain>
    </source>
</reference>
<keyword evidence="2" id="KW-0813">Transport</keyword>
<dbReference type="FunFam" id="1.10.357.70:FF:000005">
    <property type="entry name" value="Exocyst complex component Sec6"/>
    <property type="match status" value="1"/>
</dbReference>
<evidence type="ECO:0000256" key="2">
    <source>
        <dbReference type="ARBA" id="ARBA00022448"/>
    </source>
</evidence>
<dbReference type="InterPro" id="IPR010326">
    <property type="entry name" value="EXOC3/Sec6"/>
</dbReference>
<proteinExistence type="inferred from homology"/>
<keyword evidence="5" id="KW-1185">Reference proteome</keyword>
<evidence type="ECO:0000256" key="1">
    <source>
        <dbReference type="ARBA" id="ARBA00009447"/>
    </source>
</evidence>
<comment type="similarity">
    <text evidence="1">Belongs to the SEC6 family.</text>
</comment>